<dbReference type="InterPro" id="IPR000387">
    <property type="entry name" value="Tyr_Pase_dom"/>
</dbReference>
<dbReference type="InterPro" id="IPR000242">
    <property type="entry name" value="PTP_cat"/>
</dbReference>
<organism evidence="5 6">
    <name type="scientific">Bicyclus anynana</name>
    <name type="common">Squinting bush brown butterfly</name>
    <dbReference type="NCBI Taxonomy" id="110368"/>
    <lineage>
        <taxon>Eukaryota</taxon>
        <taxon>Metazoa</taxon>
        <taxon>Ecdysozoa</taxon>
        <taxon>Arthropoda</taxon>
        <taxon>Hexapoda</taxon>
        <taxon>Insecta</taxon>
        <taxon>Pterygota</taxon>
        <taxon>Neoptera</taxon>
        <taxon>Endopterygota</taxon>
        <taxon>Lepidoptera</taxon>
        <taxon>Glossata</taxon>
        <taxon>Ditrysia</taxon>
        <taxon>Papilionoidea</taxon>
        <taxon>Nymphalidae</taxon>
        <taxon>Satyrinae</taxon>
        <taxon>Satyrini</taxon>
        <taxon>Mycalesina</taxon>
        <taxon>Bicyclus</taxon>
    </lineage>
</organism>
<accession>A0ABM3LRQ9</accession>
<evidence type="ECO:0000259" key="3">
    <source>
        <dbReference type="PROSITE" id="PS50054"/>
    </source>
</evidence>
<evidence type="ECO:0000313" key="5">
    <source>
        <dbReference type="Proteomes" id="UP001652582"/>
    </source>
</evidence>
<reference evidence="6" key="2">
    <citation type="submission" date="2025-08" db="UniProtKB">
        <authorList>
            <consortium name="RefSeq"/>
        </authorList>
    </citation>
    <scope>IDENTIFICATION</scope>
</reference>
<dbReference type="InterPro" id="IPR050561">
    <property type="entry name" value="PTP"/>
</dbReference>
<feature type="domain" description="Tyrosine-protein phosphatase" evidence="3">
    <location>
        <begin position="108"/>
        <end position="272"/>
    </location>
</feature>
<evidence type="ECO:0000256" key="1">
    <source>
        <dbReference type="ARBA" id="ARBA00022801"/>
    </source>
</evidence>
<proteinExistence type="predicted"/>
<gene>
    <name evidence="6" type="primary">LOC112049084</name>
</gene>
<dbReference type="Pfam" id="PF00782">
    <property type="entry name" value="DSPc"/>
    <property type="match status" value="1"/>
</dbReference>
<dbReference type="SMART" id="SM00404">
    <property type="entry name" value="PTPc_motif"/>
    <property type="match status" value="1"/>
</dbReference>
<protein>
    <submittedName>
        <fullName evidence="6">Protein tyrosine phosphatase domain-containing protein 1</fullName>
    </submittedName>
</protein>
<dbReference type="CDD" id="cd14506">
    <property type="entry name" value="PTP_PTPDC1"/>
    <property type="match status" value="1"/>
</dbReference>
<keyword evidence="1" id="KW-0378">Hydrolase</keyword>
<sequence length="604" mass="68968">MNGTTQSDTSDDVDAERCPFWKRLWCARAARACRRRFGRVAPETGCNGRTKSRESRRRVNRPPTALYNSLSERIRVSTPAALQCALFCGGSRCQYELPRQSNSAVQGLYSDWVTDDILAMARPSTAGIAARNIIQQFHSWGIRTVINLQTPGEHASCGPALTKSGFTYDPNIFMTNDIYYYNFAWPDYGEASLSGLLDMSKVLSFALQEGRVAIHCHAGLGRTGVLIACYLVYSLRIRANDAIRLVRKKRPHSVQMSGQILCVQQFEHYLLPQTIVFSSKDPVMLAKNRKSSEFTLRQYLYRQRATLHGTEERAFRELPKIVYCICERLLKLCGCHQSSGLDLRVRNRPFYKSFLTYKLKQQRLPEVRTPEEVVATQVPTLPMVEWRDPIEEDIEQNLESVSSLTGSVTGGNMPAVIVYEAFIIDHQSLPEEKLNYLRQLRTDINQRRDAMARIEEEEDPVVLTGLLFDWLEGLKQPVLDKEDLSTIVGRSKHVDMCILALQMEDVILIEYLLRFVIRLRPLAAQKKIDIIKRLVASLIQQCVVINGKSFPNKDLPKLRDGTCLQVTNFMLRMVVEIQKDMSKPGRDDMDVVVPSRRLRIKAWK</sequence>
<evidence type="ECO:0000256" key="2">
    <source>
        <dbReference type="ARBA" id="ARBA00022912"/>
    </source>
</evidence>
<evidence type="ECO:0000313" key="6">
    <source>
        <dbReference type="RefSeq" id="XP_052741753.1"/>
    </source>
</evidence>
<dbReference type="SMART" id="SM00195">
    <property type="entry name" value="DSPc"/>
    <property type="match status" value="1"/>
</dbReference>
<dbReference type="InterPro" id="IPR003595">
    <property type="entry name" value="Tyr_Pase_cat"/>
</dbReference>
<keyword evidence="5" id="KW-1185">Reference proteome</keyword>
<name>A0ABM3LRQ9_BICAN</name>
<reference evidence="5" key="1">
    <citation type="submission" date="2025-05" db="UniProtKB">
        <authorList>
            <consortium name="RefSeq"/>
        </authorList>
    </citation>
    <scope>NUCLEOTIDE SEQUENCE [LARGE SCALE GENOMIC DNA]</scope>
</reference>
<dbReference type="InterPro" id="IPR020422">
    <property type="entry name" value="TYR_PHOSPHATASE_DUAL_dom"/>
</dbReference>
<evidence type="ECO:0000259" key="4">
    <source>
        <dbReference type="PROSITE" id="PS50056"/>
    </source>
</evidence>
<dbReference type="RefSeq" id="XP_052741753.1">
    <property type="nucleotide sequence ID" value="XM_052885793.1"/>
</dbReference>
<dbReference type="SUPFAM" id="SSF52799">
    <property type="entry name" value="(Phosphotyrosine protein) phosphatases II"/>
    <property type="match status" value="1"/>
</dbReference>
<dbReference type="PROSITE" id="PS50054">
    <property type="entry name" value="TYR_PHOSPHATASE_DUAL"/>
    <property type="match status" value="1"/>
</dbReference>
<dbReference type="PROSITE" id="PS50056">
    <property type="entry name" value="TYR_PHOSPHATASE_2"/>
    <property type="match status" value="1"/>
</dbReference>
<dbReference type="PROSITE" id="PS00383">
    <property type="entry name" value="TYR_PHOSPHATASE_1"/>
    <property type="match status" value="1"/>
</dbReference>
<dbReference type="InterPro" id="IPR016130">
    <property type="entry name" value="Tyr_Pase_AS"/>
</dbReference>
<dbReference type="InterPro" id="IPR000340">
    <property type="entry name" value="Dual-sp_phosphatase_cat-dom"/>
</dbReference>
<dbReference type="Proteomes" id="UP001652582">
    <property type="component" value="Chromosome 2"/>
</dbReference>
<feature type="domain" description="Tyrosine specific protein phosphatases" evidence="4">
    <location>
        <begin position="194"/>
        <end position="261"/>
    </location>
</feature>
<keyword evidence="2" id="KW-0904">Protein phosphatase</keyword>
<dbReference type="InterPro" id="IPR029021">
    <property type="entry name" value="Prot-tyrosine_phosphatase-like"/>
</dbReference>
<dbReference type="GeneID" id="112049084"/>
<dbReference type="PANTHER" id="PTHR23339">
    <property type="entry name" value="TYROSINE SPECIFIC PROTEIN PHOSPHATASE AND DUAL SPECIFICITY PROTEIN PHOSPHATASE"/>
    <property type="match status" value="1"/>
</dbReference>
<dbReference type="Gene3D" id="3.90.190.10">
    <property type="entry name" value="Protein tyrosine phosphatase superfamily"/>
    <property type="match status" value="1"/>
</dbReference>
<dbReference type="InterPro" id="IPR049573">
    <property type="entry name" value="PTPDC1_PTP"/>
</dbReference>
<dbReference type="PRINTS" id="PR00700">
    <property type="entry name" value="PRTYPHPHTASE"/>
</dbReference>